<dbReference type="GO" id="GO:0045063">
    <property type="term" value="P:T-helper 1 cell differentiation"/>
    <property type="evidence" value="ECO:0007669"/>
    <property type="project" value="Ensembl"/>
</dbReference>
<dbReference type="HOGENOM" id="CLU_031440_0_0_1"/>
<evidence type="ECO:0000256" key="1">
    <source>
        <dbReference type="ARBA" id="ARBA00004479"/>
    </source>
</evidence>
<dbReference type="InterPro" id="IPR013783">
    <property type="entry name" value="Ig-like_fold"/>
</dbReference>
<protein>
    <submittedName>
        <fullName evidence="13">Interleukin 12 receptor subunit beta 1</fullName>
    </submittedName>
</protein>
<dbReference type="FunCoup" id="H0WDH8">
    <property type="interactions" value="417"/>
</dbReference>
<dbReference type="CDD" id="cd00063">
    <property type="entry name" value="FN3"/>
    <property type="match status" value="1"/>
</dbReference>
<dbReference type="InterPro" id="IPR003961">
    <property type="entry name" value="FN3_dom"/>
</dbReference>
<keyword evidence="7" id="KW-0675">Receptor</keyword>
<organism evidence="13 14">
    <name type="scientific">Cavia porcellus</name>
    <name type="common">Guinea pig</name>
    <dbReference type="NCBI Taxonomy" id="10141"/>
    <lineage>
        <taxon>Eukaryota</taxon>
        <taxon>Metazoa</taxon>
        <taxon>Chordata</taxon>
        <taxon>Craniata</taxon>
        <taxon>Vertebrata</taxon>
        <taxon>Euteleostomi</taxon>
        <taxon>Mammalia</taxon>
        <taxon>Eutheria</taxon>
        <taxon>Euarchontoglires</taxon>
        <taxon>Glires</taxon>
        <taxon>Rodentia</taxon>
        <taxon>Hystricomorpha</taxon>
        <taxon>Caviidae</taxon>
        <taxon>Cavia</taxon>
    </lineage>
</organism>
<comment type="subcellular location">
    <subcellularLocation>
        <location evidence="1">Membrane</location>
        <topology evidence="1">Single-pass type I membrane protein</topology>
    </subcellularLocation>
</comment>
<dbReference type="GO" id="GO:0042019">
    <property type="term" value="F:interleukin-23 binding"/>
    <property type="evidence" value="ECO:0007669"/>
    <property type="project" value="Ensembl"/>
</dbReference>
<dbReference type="GO" id="GO:0042020">
    <property type="term" value="F:interleukin-23 receptor activity"/>
    <property type="evidence" value="ECO:0007669"/>
    <property type="project" value="Ensembl"/>
</dbReference>
<dbReference type="AlphaFoldDB" id="H0WDH8"/>
<dbReference type="Gene3D" id="2.60.40.10">
    <property type="entry name" value="Immunoglobulins"/>
    <property type="match status" value="1"/>
</dbReference>
<keyword evidence="14" id="KW-1185">Reference proteome</keyword>
<dbReference type="PROSITE" id="PS50853">
    <property type="entry name" value="FN3"/>
    <property type="match status" value="1"/>
</dbReference>
<dbReference type="GO" id="GO:0042022">
    <property type="term" value="C:interleukin-12 receptor complex"/>
    <property type="evidence" value="ECO:0007669"/>
    <property type="project" value="Ensembl"/>
</dbReference>
<evidence type="ECO:0000256" key="6">
    <source>
        <dbReference type="ARBA" id="ARBA00023157"/>
    </source>
</evidence>
<evidence type="ECO:0000256" key="3">
    <source>
        <dbReference type="ARBA" id="ARBA00022729"/>
    </source>
</evidence>
<dbReference type="GO" id="GO:0015026">
    <property type="term" value="F:coreceptor activity"/>
    <property type="evidence" value="ECO:0007669"/>
    <property type="project" value="Ensembl"/>
</dbReference>
<evidence type="ECO:0000256" key="5">
    <source>
        <dbReference type="ARBA" id="ARBA00023136"/>
    </source>
</evidence>
<dbReference type="Ensembl" id="ENSCPOT00000024912.2">
    <property type="protein sequence ID" value="ENSCPOP00000021051.2"/>
    <property type="gene ID" value="ENSCPOG00000025820.2"/>
</dbReference>
<dbReference type="InParanoid" id="H0WDH8"/>
<sequence length="714" mass="77547">MGRLVAPLGVLLLLLPPLSWQSGACRPAECCFQDLPSPHGNSGSGLGPRDLSCYRVFGGGHYECSWRYDGPREGVSHFLRCCLRPGPCCYFWAGSATRLRFSDQDGVPVLRSVMLWVESRAANWTERSPEITLRLHEWVKYERPRSATWKYLPPGWLQMAWEVPEDSTQLQFRRRGPGRAWELGDCGLQDEPGFGGGDHGDSGRSRSCLCPLEAAEAQEFQFRWRRLHWSGAPGGPWSDWSDPECVPPESFPQPAVTLELAQLGQDGRRRLLTAPEQLPEPELPEGCRGATSGAKVAYFLRVHMRSCPCQAKATRTVRLGRRKLLLSGGAYDVAVVARTSLGWGPEQMLRVPAVPAATHTGPEALTVSVGADGTALRWEARAPGVTHCVEWQPCGQDTAPNCTLLSPQDPGSAGSGTHSWSPAPGATGQDQCFRVSIFASAHPEKPTAWSTVLSSYYFGGNASVAGTPPHVWVQNYSERSAAVAWAPSPLHGCPGVLTAYAVRCAEDGGRVAEWLVSPTETQVTVRDLRPGTRYTVQVRADTAWLQGTWSPPQYFSLAPQESQVFILSVSLGSFVTILLVGTLGCLGLSRAARYLWPPLPTPCASIAVTFEDSQREQCLWPTWVDCVEEALPPETLVVEKCEGADEVPGTEPPWHSRLAAQNREPSAAEDVPRAPLLLGGLSRWPPALEAPRRGCGPGDEAAAPDSDCDHPAGS</sequence>
<accession>H0WDH8</accession>
<evidence type="ECO:0000313" key="13">
    <source>
        <dbReference type="Ensembl" id="ENSCPOP00000021051.2"/>
    </source>
</evidence>
<dbReference type="GO" id="GO:0016517">
    <property type="term" value="F:interleukin-12 receptor activity"/>
    <property type="evidence" value="ECO:0007669"/>
    <property type="project" value="Ensembl"/>
</dbReference>
<keyword evidence="6" id="KW-1015">Disulfide bond</keyword>
<reference evidence="14" key="1">
    <citation type="journal article" date="2011" name="Nature">
        <title>A high-resolution map of human evolutionary constraint using 29 mammals.</title>
        <authorList>
            <person name="Lindblad-Toh K."/>
            <person name="Garber M."/>
            <person name="Zuk O."/>
            <person name="Lin M.F."/>
            <person name="Parker B.J."/>
            <person name="Washietl S."/>
            <person name="Kheradpour P."/>
            <person name="Ernst J."/>
            <person name="Jordan G."/>
            <person name="Mauceli E."/>
            <person name="Ward L.D."/>
            <person name="Lowe C.B."/>
            <person name="Holloway A.K."/>
            <person name="Clamp M."/>
            <person name="Gnerre S."/>
            <person name="Alfoldi J."/>
            <person name="Beal K."/>
            <person name="Chang J."/>
            <person name="Clawson H."/>
            <person name="Cuff J."/>
            <person name="Di Palma F."/>
            <person name="Fitzgerald S."/>
            <person name="Flicek P."/>
            <person name="Guttman M."/>
            <person name="Hubisz M.J."/>
            <person name="Jaffe D.B."/>
            <person name="Jungreis I."/>
            <person name="Kent W.J."/>
            <person name="Kostka D."/>
            <person name="Lara M."/>
            <person name="Martins A.L."/>
            <person name="Massingham T."/>
            <person name="Moltke I."/>
            <person name="Raney B.J."/>
            <person name="Rasmussen M.D."/>
            <person name="Robinson J."/>
            <person name="Stark A."/>
            <person name="Vilella A.J."/>
            <person name="Wen J."/>
            <person name="Xie X."/>
            <person name="Zody M.C."/>
            <person name="Baldwin J."/>
            <person name="Bloom T."/>
            <person name="Chin C.W."/>
            <person name="Heiman D."/>
            <person name="Nicol R."/>
            <person name="Nusbaum C."/>
            <person name="Young S."/>
            <person name="Wilkinson J."/>
            <person name="Worley K.C."/>
            <person name="Kovar C.L."/>
            <person name="Muzny D.M."/>
            <person name="Gibbs R.A."/>
            <person name="Cree A."/>
            <person name="Dihn H.H."/>
            <person name="Fowler G."/>
            <person name="Jhangiani S."/>
            <person name="Joshi V."/>
            <person name="Lee S."/>
            <person name="Lewis L.R."/>
            <person name="Nazareth L.V."/>
            <person name="Okwuonu G."/>
            <person name="Santibanez J."/>
            <person name="Warren W.C."/>
            <person name="Mardis E.R."/>
            <person name="Weinstock G.M."/>
            <person name="Wilson R.K."/>
            <person name="Delehaunty K."/>
            <person name="Dooling D."/>
            <person name="Fronik C."/>
            <person name="Fulton L."/>
            <person name="Fulton B."/>
            <person name="Graves T."/>
            <person name="Minx P."/>
            <person name="Sodergren E."/>
            <person name="Birney E."/>
            <person name="Margulies E.H."/>
            <person name="Herrero J."/>
            <person name="Green E.D."/>
            <person name="Haussler D."/>
            <person name="Siepel A."/>
            <person name="Goldman N."/>
            <person name="Pollard K.S."/>
            <person name="Pedersen J.S."/>
            <person name="Lander E.S."/>
            <person name="Kellis M."/>
        </authorList>
    </citation>
    <scope>NUCLEOTIDE SEQUENCE [LARGE SCALE GENOMIC DNA]</scope>
    <source>
        <strain evidence="14">2N</strain>
    </source>
</reference>
<dbReference type="Pfam" id="PF00041">
    <property type="entry name" value="fn3"/>
    <property type="match status" value="1"/>
</dbReference>
<proteinExistence type="predicted"/>
<dbReference type="GO" id="GO:0005143">
    <property type="term" value="F:interleukin-12 receptor binding"/>
    <property type="evidence" value="ECO:0007669"/>
    <property type="project" value="Ensembl"/>
</dbReference>
<keyword evidence="4 10" id="KW-1133">Transmembrane helix</keyword>
<dbReference type="EMBL" id="AAKN02046886">
    <property type="status" value="NOT_ANNOTATED_CDS"/>
    <property type="molecule type" value="Genomic_DNA"/>
</dbReference>
<dbReference type="GO" id="GO:0032729">
    <property type="term" value="P:positive regulation of type II interferon production"/>
    <property type="evidence" value="ECO:0007669"/>
    <property type="project" value="Ensembl"/>
</dbReference>
<dbReference type="SUPFAM" id="SSF49265">
    <property type="entry name" value="Fibronectin type III"/>
    <property type="match status" value="1"/>
</dbReference>
<feature type="signal peptide" evidence="11">
    <location>
        <begin position="1"/>
        <end position="21"/>
    </location>
</feature>
<dbReference type="GeneTree" id="ENSGT00390000012431"/>
<dbReference type="GO" id="GO:0042104">
    <property type="term" value="P:positive regulation of activated T cell proliferation"/>
    <property type="evidence" value="ECO:0007669"/>
    <property type="project" value="Ensembl"/>
</dbReference>
<dbReference type="GO" id="GO:0002827">
    <property type="term" value="P:positive regulation of T-helper 1 type immune response"/>
    <property type="evidence" value="ECO:0007669"/>
    <property type="project" value="Ensembl"/>
</dbReference>
<reference evidence="13" key="2">
    <citation type="submission" date="2025-08" db="UniProtKB">
        <authorList>
            <consortium name="Ensembl"/>
        </authorList>
    </citation>
    <scope>IDENTIFICATION</scope>
    <source>
        <strain evidence="13">2N</strain>
    </source>
</reference>
<dbReference type="OMA" id="ECSWEYE"/>
<name>H0WDH8_CAVPO</name>
<dbReference type="InterPro" id="IPR036116">
    <property type="entry name" value="FN3_sf"/>
</dbReference>
<dbReference type="Proteomes" id="UP000005447">
    <property type="component" value="Unassembled WGS sequence"/>
</dbReference>
<keyword evidence="3 11" id="KW-0732">Signal</keyword>
<feature type="transmembrane region" description="Helical" evidence="10">
    <location>
        <begin position="564"/>
        <end position="588"/>
    </location>
</feature>
<feature type="region of interest" description="Disordered" evidence="9">
    <location>
        <begin position="688"/>
        <end position="714"/>
    </location>
</feature>
<dbReference type="GO" id="GO:0071346">
    <property type="term" value="P:cellular response to type II interferon"/>
    <property type="evidence" value="ECO:0007669"/>
    <property type="project" value="Ensembl"/>
</dbReference>
<dbReference type="PANTHER" id="PTHR23037:SF28">
    <property type="entry name" value="ERYTHROPOIETIN RECEPTOR"/>
    <property type="match status" value="1"/>
</dbReference>
<feature type="chain" id="PRO_5012022781" evidence="11">
    <location>
        <begin position="22"/>
        <end position="714"/>
    </location>
</feature>
<evidence type="ECO:0000256" key="11">
    <source>
        <dbReference type="SAM" id="SignalP"/>
    </source>
</evidence>
<evidence type="ECO:0000256" key="2">
    <source>
        <dbReference type="ARBA" id="ARBA00022692"/>
    </source>
</evidence>
<evidence type="ECO:0000256" key="4">
    <source>
        <dbReference type="ARBA" id="ARBA00022989"/>
    </source>
</evidence>
<dbReference type="STRING" id="10141.ENSCPOP00000021051"/>
<feature type="region of interest" description="Disordered" evidence="9">
    <location>
        <begin position="644"/>
        <end position="674"/>
    </location>
</feature>
<gene>
    <name evidence="13" type="primary">IL12RB1</name>
    <name evidence="13" type="synonym">Il12rb1</name>
</gene>
<evidence type="ECO:0000256" key="8">
    <source>
        <dbReference type="ARBA" id="ARBA00023180"/>
    </source>
</evidence>
<feature type="region of interest" description="Disordered" evidence="9">
    <location>
        <begin position="405"/>
        <end position="426"/>
    </location>
</feature>
<keyword evidence="2 10" id="KW-0812">Transmembrane</keyword>
<dbReference type="VEuPathDB" id="HostDB:ENSCPOG00000025820"/>
<dbReference type="PANTHER" id="PTHR23037">
    <property type="entry name" value="CYTOKINE RECEPTOR"/>
    <property type="match status" value="1"/>
</dbReference>
<evidence type="ECO:0000256" key="7">
    <source>
        <dbReference type="ARBA" id="ARBA00023170"/>
    </source>
</evidence>
<evidence type="ECO:0000256" key="9">
    <source>
        <dbReference type="SAM" id="MobiDB-lite"/>
    </source>
</evidence>
<dbReference type="GO" id="GO:0009897">
    <property type="term" value="C:external side of plasma membrane"/>
    <property type="evidence" value="ECO:0007669"/>
    <property type="project" value="TreeGrafter"/>
</dbReference>
<evidence type="ECO:0000259" key="12">
    <source>
        <dbReference type="PROSITE" id="PS50853"/>
    </source>
</evidence>
<dbReference type="eggNOG" id="ENOG502S2KP">
    <property type="taxonomic scope" value="Eukaryota"/>
</dbReference>
<dbReference type="SMART" id="SM00060">
    <property type="entry name" value="FN3"/>
    <property type="match status" value="1"/>
</dbReference>
<evidence type="ECO:0000256" key="10">
    <source>
        <dbReference type="SAM" id="Phobius"/>
    </source>
</evidence>
<dbReference type="GO" id="GO:0072536">
    <property type="term" value="C:interleukin-23 receptor complex"/>
    <property type="evidence" value="ECO:0007669"/>
    <property type="project" value="Ensembl"/>
</dbReference>
<feature type="domain" description="Fibronectin type-III" evidence="12">
    <location>
        <begin position="467"/>
        <end position="560"/>
    </location>
</feature>
<keyword evidence="8" id="KW-0325">Glycoprotein</keyword>
<dbReference type="Bgee" id="ENSCPOG00000025820">
    <property type="expression patterns" value="Expressed in frontal cortex and 8 other cell types or tissues"/>
</dbReference>
<dbReference type="GO" id="GO:0002230">
    <property type="term" value="P:positive regulation of defense response to virus by host"/>
    <property type="evidence" value="ECO:0007669"/>
    <property type="project" value="Ensembl"/>
</dbReference>
<evidence type="ECO:0000313" key="14">
    <source>
        <dbReference type="Proteomes" id="UP000005447"/>
    </source>
</evidence>
<keyword evidence="5 10" id="KW-0472">Membrane</keyword>
<reference evidence="13" key="3">
    <citation type="submission" date="2025-09" db="UniProtKB">
        <authorList>
            <consortium name="Ensembl"/>
        </authorList>
    </citation>
    <scope>IDENTIFICATION</scope>
    <source>
        <strain evidence="13">2N</strain>
    </source>
</reference>